<dbReference type="GO" id="GO:1902975">
    <property type="term" value="P:mitotic DNA replication initiation"/>
    <property type="evidence" value="ECO:0007669"/>
    <property type="project" value="InterPro"/>
</dbReference>
<dbReference type="CDD" id="cd05532">
    <property type="entry name" value="POLBc_alpha"/>
    <property type="match status" value="1"/>
</dbReference>
<dbReference type="InterPro" id="IPR045846">
    <property type="entry name" value="POLBc_alpha"/>
</dbReference>
<organism evidence="18">
    <name type="scientific">Timema monikensis</name>
    <dbReference type="NCBI Taxonomy" id="170555"/>
    <lineage>
        <taxon>Eukaryota</taxon>
        <taxon>Metazoa</taxon>
        <taxon>Ecdysozoa</taxon>
        <taxon>Arthropoda</taxon>
        <taxon>Hexapoda</taxon>
        <taxon>Insecta</taxon>
        <taxon>Pterygota</taxon>
        <taxon>Neoptera</taxon>
        <taxon>Polyneoptera</taxon>
        <taxon>Phasmatodea</taxon>
        <taxon>Timematodea</taxon>
        <taxon>Timematoidea</taxon>
        <taxon>Timematidae</taxon>
        <taxon>Timema</taxon>
    </lineage>
</organism>
<dbReference type="SUPFAM" id="SSF56672">
    <property type="entry name" value="DNA/RNA polymerases"/>
    <property type="match status" value="1"/>
</dbReference>
<evidence type="ECO:0000259" key="17">
    <source>
        <dbReference type="Pfam" id="PF12254"/>
    </source>
</evidence>
<dbReference type="Gene3D" id="1.10.3200.20">
    <property type="entry name" value="DNA Polymerase alpha, zinc finger"/>
    <property type="match status" value="1"/>
</dbReference>
<dbReference type="InterPro" id="IPR012337">
    <property type="entry name" value="RNaseH-like_sf"/>
</dbReference>
<dbReference type="InterPro" id="IPR017964">
    <property type="entry name" value="DNA-dir_DNA_pol_B_CS"/>
</dbReference>
<name>A0A7R9DZL8_9NEOP</name>
<dbReference type="InterPro" id="IPR038256">
    <property type="entry name" value="Pol_alpha_znc_sf"/>
</dbReference>
<dbReference type="GO" id="GO:0033554">
    <property type="term" value="P:cellular response to stress"/>
    <property type="evidence" value="ECO:0007669"/>
    <property type="project" value="UniProtKB-ARBA"/>
</dbReference>
<evidence type="ECO:0000256" key="6">
    <source>
        <dbReference type="ARBA" id="ARBA00022723"/>
    </source>
</evidence>
<dbReference type="Gene3D" id="3.30.70.2820">
    <property type="match status" value="1"/>
</dbReference>
<dbReference type="FunFam" id="1.10.287.690:FF:000003">
    <property type="entry name" value="DNA polymerase"/>
    <property type="match status" value="1"/>
</dbReference>
<keyword evidence="11" id="KW-0539">Nucleus</keyword>
<accession>A0A7R9DZL8</accession>
<evidence type="ECO:0000313" key="18">
    <source>
        <dbReference type="EMBL" id="CAD7424633.1"/>
    </source>
</evidence>
<keyword evidence="4 12" id="KW-0548">Nucleotidyltransferase</keyword>
<evidence type="ECO:0000259" key="14">
    <source>
        <dbReference type="Pfam" id="PF00136"/>
    </source>
</evidence>
<evidence type="ECO:0000259" key="15">
    <source>
        <dbReference type="Pfam" id="PF03104"/>
    </source>
</evidence>
<keyword evidence="5 12" id="KW-0235">DNA replication</keyword>
<dbReference type="PANTHER" id="PTHR45861:SF1">
    <property type="entry name" value="DNA POLYMERASE ALPHA CATALYTIC SUBUNIT"/>
    <property type="match status" value="1"/>
</dbReference>
<dbReference type="PROSITE" id="PS00116">
    <property type="entry name" value="DNA_POLYMERASE_B"/>
    <property type="match status" value="1"/>
</dbReference>
<evidence type="ECO:0000256" key="11">
    <source>
        <dbReference type="ARBA" id="ARBA00023242"/>
    </source>
</evidence>
<evidence type="ECO:0000256" key="4">
    <source>
        <dbReference type="ARBA" id="ARBA00022695"/>
    </source>
</evidence>
<dbReference type="GO" id="GO:0003887">
    <property type="term" value="F:DNA-directed DNA polymerase activity"/>
    <property type="evidence" value="ECO:0007669"/>
    <property type="project" value="UniProtKB-KW"/>
</dbReference>
<dbReference type="GO" id="GO:0003688">
    <property type="term" value="F:DNA replication origin binding"/>
    <property type="evidence" value="ECO:0007669"/>
    <property type="project" value="TreeGrafter"/>
</dbReference>
<dbReference type="SMART" id="SM00486">
    <property type="entry name" value="POLBc"/>
    <property type="match status" value="1"/>
</dbReference>
<comment type="catalytic activity">
    <reaction evidence="12">
        <text>DNA(n) + a 2'-deoxyribonucleoside 5'-triphosphate = DNA(n+1) + diphosphate</text>
        <dbReference type="Rhea" id="RHEA:22508"/>
        <dbReference type="Rhea" id="RHEA-COMP:17339"/>
        <dbReference type="Rhea" id="RHEA-COMP:17340"/>
        <dbReference type="ChEBI" id="CHEBI:33019"/>
        <dbReference type="ChEBI" id="CHEBI:61560"/>
        <dbReference type="ChEBI" id="CHEBI:173112"/>
        <dbReference type="EC" id="2.7.7.7"/>
    </reaction>
</comment>
<dbReference type="InterPro" id="IPR015088">
    <property type="entry name" value="Znf_DNA-dir_DNA_pol_B_alpha"/>
</dbReference>
<sequence>MTIGTETAEGYCVADSLPESQEDLERALEGTTIPSVEDSPPRVFLEEMLETPAGLMLVMEQEPDDLAYGEVETCDSKIQRPRNTIQESREQFAELQAGQTVVPRMIAENILQQTSATKELAARMFVVSESLNRIAVKPRKVQVVSFQAVKPNQVWLVSISVVKTGTGGFNPGAQAKKGPGGFIPGGQAKSGLGGFNLGGQAKTGTGGFNPGSQAKTGTGGFNPGSQAKTVTGGFNPGGQAKTGTDPYLEDKLSPSEERSTIIEDDIHEDGRREVALTNWNNTKGDPPNLRFFGIAENTSENTDSLVLDVIKNKLNLPHVTFDDIDHSHGVGKISGSKPSPIIVKFVSYRKRSKVFRVKQQFAGSGITYRITYWRFLFIHLELALHDEIYYYCGYTSDAPLAPRAKRQKLDKHGRTSAFEKLKQLKGNKHKYEVSIIDNVYEEVDEKEYSEKVLQRQDDDWIVDDDGCGYVEDGREIFDDDLDDDSIFSGSRVKSKDSKTQKRGRLSNKIVDKNAAPESKLNIRNMLLNMPTKKKEETVKLDEDDILGDIMQELNSDNSNVIKPFDINLARRTSKQMSPSKKLDISPSSYLRSLAAVKPKPRCATTIPRNQIDDKILIEDDLVEIQFTPSCIEKFEESIDYGTILNFDSNDEFPASSEFNQMDSMIEEINSQESMIDVNQVEAIVDNKPNSVLDKVLVTEEQLLAGWEMMQGSGKQDTSFLSDIELDPSRLPLTTTESGEKVFRFFWWDAYEDFFKQPGVVFLFGKIWIESASSYVSCCLTIKNIERRIYLLPREEHFDMSKNISTGKEVTLLDVYQEFNEKVATKYKIFQFKSRKVEKKYGFDVAEVPLSSEYLEVRYSASDPVLPSDLQGSTFSHVFGTNTSALELLLLGRKIKGPCWLDVKEPQLVSNPVSWCRLETTSLKPENVSVSVLSPLPPPPPLVVVTLNVRSVLNPKTYQSEVVMIACLVHYAFNVDKAPPQPPFQQHFCAFTRPVGQPWPYDFREAMAAYTATKLERSDSERALLGFFLAKLSKIDPDLIVGHDLCGYDLDILVHRMTINKIPHWSRFGRLRRGNLASMGKNYIEKNATCGRLLCDMKISAKELVRSRSYDLGALCQNLLHLKENERANYTVEEVNKMFGSSRDLLHLISATMQDAVYILRLMCELNVLPLTLQITNIAGNVMSRTLMGGRSERNEFLLLHAFTEKDFIVPDKKYKKSTRKVNFDLDEAVDSLEDPSKQRKGRSNRKKPSYLGGLVLEPKKGFYDKMILLMDFNSLYPSIIQEYNICFTTVPRAAVVNSQEDEAAVYAQLPEPGMEPGVLPTEIRKLVESRREVKKLMKSPDISPELCLQYNIRQTALKLTANSMYGCLGFPSSRFYAKSLAAMVTAKGREILINTKDLVEKLNYEVIYGDTDSIMINTNCLDYDQVFKIGNKIKAEVNRMYRQVELEVDGVFKYMLLLKKKKYAAVVLSRLPNGEMVQKQELKGLDIVRRDWSQLSAEVGKFVVQQILSDQTPDERIDNIHTHLIQIREDLENHRVPLSLLTITKQLTKNPEDYVDVKAMAHVQVAMRINKKGGKKIRQGDTVEYIICEDGTSLPATQRAYHVDELKTNDGLKIDINYYLAQQIHPVVSRLCEPIEGTDAARIADCLGLDPSNYRKYKHQAEAEEPTPGENISLSDEERYKYCDSFLSKQFLLQYHQGFNSLVKMNNANKIIFWKEFINWLICEDPGCTNRIRRVPLHFSRNYPICTQCEKGVMFKEYNESQLYTQLSYFQHIFDLNKVAEKSKCAKISVPFQTIETIDK</sequence>
<keyword evidence="8" id="KW-0862">Zinc</keyword>
<dbReference type="SUPFAM" id="SSF53098">
    <property type="entry name" value="Ribonuclease H-like"/>
    <property type="match status" value="1"/>
</dbReference>
<dbReference type="GO" id="GO:0006273">
    <property type="term" value="P:lagging strand elongation"/>
    <property type="evidence" value="ECO:0007669"/>
    <property type="project" value="TreeGrafter"/>
</dbReference>
<evidence type="ECO:0000256" key="8">
    <source>
        <dbReference type="ARBA" id="ARBA00022833"/>
    </source>
</evidence>
<dbReference type="InterPro" id="IPR006133">
    <property type="entry name" value="DNA-dir_DNA_pol_B_exonuc"/>
</dbReference>
<dbReference type="GO" id="GO:0006272">
    <property type="term" value="P:leading strand elongation"/>
    <property type="evidence" value="ECO:0007669"/>
    <property type="project" value="TreeGrafter"/>
</dbReference>
<evidence type="ECO:0000256" key="9">
    <source>
        <dbReference type="ARBA" id="ARBA00022932"/>
    </source>
</evidence>
<dbReference type="FunFam" id="1.10.132.60:FF:000004">
    <property type="entry name" value="DNA polymerase"/>
    <property type="match status" value="1"/>
</dbReference>
<keyword evidence="6" id="KW-0479">Metal-binding</keyword>
<dbReference type="InterPro" id="IPR006134">
    <property type="entry name" value="DNA-dir_DNA_pol_B_multi_dom"/>
</dbReference>
<evidence type="ECO:0000256" key="3">
    <source>
        <dbReference type="ARBA" id="ARBA00022679"/>
    </source>
</evidence>
<dbReference type="Gene3D" id="1.10.287.690">
    <property type="entry name" value="Helix hairpin bin"/>
    <property type="match status" value="1"/>
</dbReference>
<keyword evidence="3 12" id="KW-0808">Transferase</keyword>
<keyword evidence="10 12" id="KW-0238">DNA-binding</keyword>
<evidence type="ECO:0000256" key="5">
    <source>
        <dbReference type="ARBA" id="ARBA00022705"/>
    </source>
</evidence>
<evidence type="ECO:0000256" key="1">
    <source>
        <dbReference type="ARBA" id="ARBA00004123"/>
    </source>
</evidence>
<feature type="region of interest" description="Disordered" evidence="13">
    <location>
        <begin position="172"/>
        <end position="256"/>
    </location>
</feature>
<dbReference type="GO" id="GO:0000166">
    <property type="term" value="F:nucleotide binding"/>
    <property type="evidence" value="ECO:0007669"/>
    <property type="project" value="InterPro"/>
</dbReference>
<dbReference type="Pfam" id="PF12254">
    <property type="entry name" value="DNA_pol_alpha_N"/>
    <property type="match status" value="1"/>
</dbReference>
<dbReference type="Gene3D" id="1.10.132.60">
    <property type="entry name" value="DNA polymerase family B, C-terminal domain"/>
    <property type="match status" value="1"/>
</dbReference>
<feature type="domain" description="DNA polymerase alpha catalytic subunit N-terminal" evidence="17">
    <location>
        <begin position="419"/>
        <end position="478"/>
    </location>
</feature>
<dbReference type="InterPro" id="IPR006172">
    <property type="entry name" value="DNA-dir_DNA_pol_B"/>
</dbReference>
<dbReference type="EC" id="2.7.7.7" evidence="12"/>
<comment type="subcellular location">
    <subcellularLocation>
        <location evidence="1">Nucleus</location>
    </subcellularLocation>
</comment>
<evidence type="ECO:0000259" key="16">
    <source>
        <dbReference type="Pfam" id="PF08996"/>
    </source>
</evidence>
<gene>
    <name evidence="18" type="ORF">TMSB3V08_LOCUS1570</name>
</gene>
<dbReference type="CDD" id="cd05776">
    <property type="entry name" value="DNA_polB_alpha_exo"/>
    <property type="match status" value="1"/>
</dbReference>
<dbReference type="PANTHER" id="PTHR45861">
    <property type="entry name" value="DNA POLYMERASE ALPHA CATALYTIC SUBUNIT"/>
    <property type="match status" value="1"/>
</dbReference>
<dbReference type="NCBIfam" id="TIGR00592">
    <property type="entry name" value="pol2"/>
    <property type="match status" value="1"/>
</dbReference>
<dbReference type="SUPFAM" id="SSF90234">
    <property type="entry name" value="Zinc finger domain of DNA polymerase-alpha"/>
    <property type="match status" value="1"/>
</dbReference>
<proteinExistence type="inferred from homology"/>
<dbReference type="Gene3D" id="3.90.1600.10">
    <property type="entry name" value="Palm domain of DNA polymerase"/>
    <property type="match status" value="1"/>
</dbReference>
<comment type="similarity">
    <text evidence="2 12">Belongs to the DNA polymerase type-B family.</text>
</comment>
<dbReference type="PRINTS" id="PR00106">
    <property type="entry name" value="DNAPOLB"/>
</dbReference>
<dbReference type="Gene3D" id="3.30.420.10">
    <property type="entry name" value="Ribonuclease H-like superfamily/Ribonuclease H"/>
    <property type="match status" value="1"/>
</dbReference>
<dbReference type="InterPro" id="IPR036397">
    <property type="entry name" value="RNaseH_sf"/>
</dbReference>
<dbReference type="Pfam" id="PF08996">
    <property type="entry name" value="zf-DNA_Pol"/>
    <property type="match status" value="1"/>
</dbReference>
<evidence type="ECO:0000256" key="2">
    <source>
        <dbReference type="ARBA" id="ARBA00005755"/>
    </source>
</evidence>
<feature type="domain" description="Zinc finger DNA-directed DNA polymerase family B alpha" evidence="16">
    <location>
        <begin position="1719"/>
        <end position="1786"/>
    </location>
</feature>
<dbReference type="InterPro" id="IPR023211">
    <property type="entry name" value="DNA_pol_palm_dom_sf"/>
</dbReference>
<dbReference type="InterPro" id="IPR042087">
    <property type="entry name" value="DNA_pol_B_thumb"/>
</dbReference>
<dbReference type="Pfam" id="PF00136">
    <property type="entry name" value="DNA_pol_B"/>
    <property type="match status" value="1"/>
</dbReference>
<evidence type="ECO:0000256" key="13">
    <source>
        <dbReference type="SAM" id="MobiDB-lite"/>
    </source>
</evidence>
<dbReference type="Pfam" id="PF03104">
    <property type="entry name" value="DNA_pol_B_exo1"/>
    <property type="match status" value="1"/>
</dbReference>
<dbReference type="InterPro" id="IPR024647">
    <property type="entry name" value="DNA_pol_a_cat_su_N"/>
</dbReference>
<dbReference type="EMBL" id="OB792816">
    <property type="protein sequence ID" value="CAD7424633.1"/>
    <property type="molecule type" value="Genomic_DNA"/>
</dbReference>
<keyword evidence="9 12" id="KW-0239">DNA-directed DNA polymerase</keyword>
<dbReference type="GO" id="GO:0008270">
    <property type="term" value="F:zinc ion binding"/>
    <property type="evidence" value="ECO:0007669"/>
    <property type="project" value="UniProtKB-KW"/>
</dbReference>
<dbReference type="Gene3D" id="3.30.70.1820">
    <property type="entry name" value="L1 transposable element, RRM domain"/>
    <property type="match status" value="1"/>
</dbReference>
<dbReference type="GO" id="GO:0003682">
    <property type="term" value="F:chromatin binding"/>
    <property type="evidence" value="ECO:0007669"/>
    <property type="project" value="TreeGrafter"/>
</dbReference>
<protein>
    <recommendedName>
        <fullName evidence="12">DNA polymerase</fullName>
        <ecNumber evidence="12">2.7.7.7</ecNumber>
    </recommendedName>
</protein>
<evidence type="ECO:0000256" key="12">
    <source>
        <dbReference type="RuleBase" id="RU000442"/>
    </source>
</evidence>
<evidence type="ECO:0000256" key="10">
    <source>
        <dbReference type="ARBA" id="ARBA00023125"/>
    </source>
</evidence>
<dbReference type="InterPro" id="IPR043502">
    <property type="entry name" value="DNA/RNA_pol_sf"/>
</dbReference>
<dbReference type="GO" id="GO:0005658">
    <property type="term" value="C:alpha DNA polymerase:primase complex"/>
    <property type="evidence" value="ECO:0007669"/>
    <property type="project" value="TreeGrafter"/>
</dbReference>
<dbReference type="FunFam" id="3.30.70.2820:FF:000001">
    <property type="entry name" value="DNA polymerase"/>
    <property type="match status" value="1"/>
</dbReference>
<feature type="domain" description="DNA-directed DNA polymerase family B exonuclease" evidence="15">
    <location>
        <begin position="876"/>
        <end position="1112"/>
    </location>
</feature>
<keyword evidence="7" id="KW-0863">Zinc-finger</keyword>
<dbReference type="Gene3D" id="2.40.50.730">
    <property type="match status" value="1"/>
</dbReference>
<dbReference type="GO" id="GO:0003697">
    <property type="term" value="F:single-stranded DNA binding"/>
    <property type="evidence" value="ECO:0007669"/>
    <property type="project" value="TreeGrafter"/>
</dbReference>
<evidence type="ECO:0000256" key="7">
    <source>
        <dbReference type="ARBA" id="ARBA00022771"/>
    </source>
</evidence>
<reference evidence="18" key="1">
    <citation type="submission" date="2020-11" db="EMBL/GenBank/DDBJ databases">
        <authorList>
            <person name="Tran Van P."/>
        </authorList>
    </citation>
    <scope>NUCLEOTIDE SEQUENCE</scope>
</reference>
<feature type="domain" description="DNA-directed DNA polymerase family B multifunctional" evidence="14">
    <location>
        <begin position="1181"/>
        <end position="1635"/>
    </location>
</feature>